<evidence type="ECO:0000313" key="1">
    <source>
        <dbReference type="EMBL" id="KKM63889.1"/>
    </source>
</evidence>
<organism evidence="1">
    <name type="scientific">marine sediment metagenome</name>
    <dbReference type="NCBI Taxonomy" id="412755"/>
    <lineage>
        <taxon>unclassified sequences</taxon>
        <taxon>metagenomes</taxon>
        <taxon>ecological metagenomes</taxon>
    </lineage>
</organism>
<accession>A0A0F9J2H4</accession>
<dbReference type="AlphaFoldDB" id="A0A0F9J2H4"/>
<dbReference type="Pfam" id="PF25283">
    <property type="entry name" value="DUF7873"/>
    <property type="match status" value="1"/>
</dbReference>
<gene>
    <name evidence="1" type="ORF">LCGC14_1506910</name>
</gene>
<dbReference type="InterPro" id="IPR057195">
    <property type="entry name" value="DUF7873"/>
</dbReference>
<reference evidence="1" key="1">
    <citation type="journal article" date="2015" name="Nature">
        <title>Complex archaea that bridge the gap between prokaryotes and eukaryotes.</title>
        <authorList>
            <person name="Spang A."/>
            <person name="Saw J.H."/>
            <person name="Jorgensen S.L."/>
            <person name="Zaremba-Niedzwiedzka K."/>
            <person name="Martijn J."/>
            <person name="Lind A.E."/>
            <person name="van Eijk R."/>
            <person name="Schleper C."/>
            <person name="Guy L."/>
            <person name="Ettema T.J."/>
        </authorList>
    </citation>
    <scope>NUCLEOTIDE SEQUENCE</scope>
</reference>
<proteinExistence type="predicted"/>
<comment type="caution">
    <text evidence="1">The sequence shown here is derived from an EMBL/GenBank/DDBJ whole genome shotgun (WGS) entry which is preliminary data.</text>
</comment>
<sequence length="251" mass="28357">MTKLYELLAVEPDLRGKATAIINEVRGLFDAGQAHFLGQFRKYQLIVEGEDTYPEEHTELATTVEAELARVFEQVGAWIDVSVGKEIANTEARDTILIDGTPLLGELPATALLNLEGKLAELRRVYEAIPTLPPGQKWDFDEQKGIYVSDPVITNRMKKQMKTHVLYEATLEHPAQVQPYNEDAKVGEWETVSQSGMITIVDKRDRLGRLDNLLYEVKKARQRANDIETKPDSIGMAAKLFAYIETREIKE</sequence>
<dbReference type="EMBL" id="LAZR01011009">
    <property type="protein sequence ID" value="KKM63889.1"/>
    <property type="molecule type" value="Genomic_DNA"/>
</dbReference>
<name>A0A0F9J2H4_9ZZZZ</name>
<protein>
    <submittedName>
        <fullName evidence="1">Uncharacterized protein</fullName>
    </submittedName>
</protein>